<organism evidence="1 2">
    <name type="scientific">Hyaloscypha bicolor E</name>
    <dbReference type="NCBI Taxonomy" id="1095630"/>
    <lineage>
        <taxon>Eukaryota</taxon>
        <taxon>Fungi</taxon>
        <taxon>Dikarya</taxon>
        <taxon>Ascomycota</taxon>
        <taxon>Pezizomycotina</taxon>
        <taxon>Leotiomycetes</taxon>
        <taxon>Helotiales</taxon>
        <taxon>Hyaloscyphaceae</taxon>
        <taxon>Hyaloscypha</taxon>
        <taxon>Hyaloscypha bicolor</taxon>
    </lineage>
</organism>
<proteinExistence type="predicted"/>
<sequence length="133" mass="15051">MAWDEKVLDHWVLHSTSPTSSCDPPRGPPCDHWSQSRLAATRSKSSMARAGRPRNSVCHLPWKSNPGQSKQCHTPGDDRFPSRRKYKLRAVGCDACPAFSSRPCGQSTSFPTNFRFKILMVDRTWSTMNRRSS</sequence>
<protein>
    <submittedName>
        <fullName evidence="1">Uncharacterized protein</fullName>
    </submittedName>
</protein>
<dbReference type="EMBL" id="KZ613783">
    <property type="protein sequence ID" value="PMD62883.1"/>
    <property type="molecule type" value="Genomic_DNA"/>
</dbReference>
<dbReference type="AlphaFoldDB" id="A0A2J6TIQ6"/>
<dbReference type="Proteomes" id="UP000235371">
    <property type="component" value="Unassembled WGS sequence"/>
</dbReference>
<name>A0A2J6TIQ6_9HELO</name>
<keyword evidence="2" id="KW-1185">Reference proteome</keyword>
<dbReference type="GeneID" id="36580192"/>
<reference evidence="1 2" key="1">
    <citation type="submission" date="2016-04" db="EMBL/GenBank/DDBJ databases">
        <title>A degradative enzymes factory behind the ericoid mycorrhizal symbiosis.</title>
        <authorList>
            <consortium name="DOE Joint Genome Institute"/>
            <person name="Martino E."/>
            <person name="Morin E."/>
            <person name="Grelet G."/>
            <person name="Kuo A."/>
            <person name="Kohler A."/>
            <person name="Daghino S."/>
            <person name="Barry K."/>
            <person name="Choi C."/>
            <person name="Cichocki N."/>
            <person name="Clum A."/>
            <person name="Copeland A."/>
            <person name="Hainaut M."/>
            <person name="Haridas S."/>
            <person name="Labutti K."/>
            <person name="Lindquist E."/>
            <person name="Lipzen A."/>
            <person name="Khouja H.-R."/>
            <person name="Murat C."/>
            <person name="Ohm R."/>
            <person name="Olson A."/>
            <person name="Spatafora J."/>
            <person name="Veneault-Fourrey C."/>
            <person name="Henrissat B."/>
            <person name="Grigoriev I."/>
            <person name="Martin F."/>
            <person name="Perotto S."/>
        </authorList>
    </citation>
    <scope>NUCLEOTIDE SEQUENCE [LARGE SCALE GENOMIC DNA]</scope>
    <source>
        <strain evidence="1 2">E</strain>
    </source>
</reference>
<dbReference type="RefSeq" id="XP_024739787.1">
    <property type="nucleotide sequence ID" value="XM_024872111.1"/>
</dbReference>
<evidence type="ECO:0000313" key="2">
    <source>
        <dbReference type="Proteomes" id="UP000235371"/>
    </source>
</evidence>
<evidence type="ECO:0000313" key="1">
    <source>
        <dbReference type="EMBL" id="PMD62883.1"/>
    </source>
</evidence>
<gene>
    <name evidence="1" type="ORF">K444DRAFT_352899</name>
</gene>
<dbReference type="InParanoid" id="A0A2J6TIQ6"/>
<accession>A0A2J6TIQ6</accession>